<protein>
    <submittedName>
        <fullName evidence="5">Ion transporter</fullName>
    </submittedName>
</protein>
<keyword evidence="2 3" id="KW-0129">CBS domain</keyword>
<dbReference type="InterPro" id="IPR000644">
    <property type="entry name" value="CBS_dom"/>
</dbReference>
<dbReference type="InterPro" id="IPR016169">
    <property type="entry name" value="FAD-bd_PCMH_sub2"/>
</dbReference>
<organism evidence="5 6">
    <name type="scientific">Phascolarctobacterium succinatutens</name>
    <dbReference type="NCBI Taxonomy" id="626940"/>
    <lineage>
        <taxon>Bacteria</taxon>
        <taxon>Bacillati</taxon>
        <taxon>Bacillota</taxon>
        <taxon>Negativicutes</taxon>
        <taxon>Acidaminococcales</taxon>
        <taxon>Acidaminococcaceae</taxon>
        <taxon>Phascolarctobacterium</taxon>
    </lineage>
</organism>
<dbReference type="SMART" id="SM01091">
    <property type="entry name" value="CorC_HlyC"/>
    <property type="match status" value="1"/>
</dbReference>
<evidence type="ECO:0000256" key="2">
    <source>
        <dbReference type="ARBA" id="ARBA00023122"/>
    </source>
</evidence>
<feature type="domain" description="CBS" evidence="4">
    <location>
        <begin position="33"/>
        <end position="94"/>
    </location>
</feature>
<dbReference type="CDD" id="cd04590">
    <property type="entry name" value="CBS_pair_CorC_HlyC_assoc"/>
    <property type="match status" value="1"/>
</dbReference>
<dbReference type="SUPFAM" id="SSF56176">
    <property type="entry name" value="FAD-binding/transporter-associated domain-like"/>
    <property type="match status" value="1"/>
</dbReference>
<dbReference type="InterPro" id="IPR044751">
    <property type="entry name" value="Ion_transp-like_CBS"/>
</dbReference>
<keyword evidence="1" id="KW-0677">Repeat</keyword>
<evidence type="ECO:0000256" key="1">
    <source>
        <dbReference type="ARBA" id="ARBA00022737"/>
    </source>
</evidence>
<dbReference type="Gene3D" id="3.10.580.10">
    <property type="entry name" value="CBS-domain"/>
    <property type="match status" value="1"/>
</dbReference>
<evidence type="ECO:0000259" key="4">
    <source>
        <dbReference type="PROSITE" id="PS51371"/>
    </source>
</evidence>
<dbReference type="RefSeq" id="WP_303679749.1">
    <property type="nucleotide sequence ID" value="NZ_MNTG01000027.1"/>
</dbReference>
<dbReference type="InterPro" id="IPR046342">
    <property type="entry name" value="CBS_dom_sf"/>
</dbReference>
<proteinExistence type="predicted"/>
<dbReference type="Pfam" id="PF03471">
    <property type="entry name" value="CorC_HlyC"/>
    <property type="match status" value="1"/>
</dbReference>
<dbReference type="PANTHER" id="PTHR43099:SF2">
    <property type="entry name" value="UPF0053 PROTEIN YRKA"/>
    <property type="match status" value="1"/>
</dbReference>
<dbReference type="EMBL" id="MNTG01000027">
    <property type="protein sequence ID" value="OLA37768.1"/>
    <property type="molecule type" value="Genomic_DNA"/>
</dbReference>
<dbReference type="Gene3D" id="3.30.465.10">
    <property type="match status" value="1"/>
</dbReference>
<dbReference type="FunFam" id="3.10.580.10:FF:000002">
    <property type="entry name" value="Magnesium/cobalt efflux protein CorC"/>
    <property type="match status" value="1"/>
</dbReference>
<name>A0A1Q6R5W7_9FIRM</name>
<accession>A0A1Q6R5W7</accession>
<dbReference type="SUPFAM" id="SSF54631">
    <property type="entry name" value="CBS-domain pair"/>
    <property type="match status" value="1"/>
</dbReference>
<dbReference type="Proteomes" id="UP000186777">
    <property type="component" value="Unassembled WGS sequence"/>
</dbReference>
<dbReference type="InterPro" id="IPR036318">
    <property type="entry name" value="FAD-bd_PCMH-like_sf"/>
</dbReference>
<dbReference type="STRING" id="626940.BHW43_05060"/>
<dbReference type="InterPro" id="IPR005170">
    <property type="entry name" value="Transptr-assoc_dom"/>
</dbReference>
<gene>
    <name evidence="5" type="ORF">BHW43_05060</name>
</gene>
<evidence type="ECO:0000256" key="3">
    <source>
        <dbReference type="PROSITE-ProRule" id="PRU00703"/>
    </source>
</evidence>
<evidence type="ECO:0000313" key="6">
    <source>
        <dbReference type="Proteomes" id="UP000186777"/>
    </source>
</evidence>
<dbReference type="AlphaFoldDB" id="A0A1Q6R5W7"/>
<dbReference type="PROSITE" id="PS51371">
    <property type="entry name" value="CBS"/>
    <property type="match status" value="2"/>
</dbReference>
<feature type="domain" description="CBS" evidence="4">
    <location>
        <begin position="97"/>
        <end position="154"/>
    </location>
</feature>
<sequence length="254" mass="28631">MSASERHGQIDHVEGSMIGNVFDFADRVAREVMVPRQDMVCLFLDDTLAENMAVVRSSHHTRYPLCMEDKDQVVGTLHVRDLLKLKPGQTTFDLRRLMRPIVVIPEAMPVPKALHLMQQRHVQMVLVADEYGGTAGLITMEDLVEEIVGDIQDEHEAQEPPDVLQLPDGRIEFDGMVLLDDVAEQLPITFDDPEEDTIGGYVFGLLGRKPEIGDAVEISGYSFKVLRTEGFRVVRVLAAKLPQEQEQKEEQQDE</sequence>
<dbReference type="GO" id="GO:0050660">
    <property type="term" value="F:flavin adenine dinucleotide binding"/>
    <property type="evidence" value="ECO:0007669"/>
    <property type="project" value="InterPro"/>
</dbReference>
<dbReference type="PANTHER" id="PTHR43099">
    <property type="entry name" value="UPF0053 PROTEIN YRKA"/>
    <property type="match status" value="1"/>
</dbReference>
<dbReference type="Pfam" id="PF00571">
    <property type="entry name" value="CBS"/>
    <property type="match status" value="2"/>
</dbReference>
<evidence type="ECO:0000313" key="5">
    <source>
        <dbReference type="EMBL" id="OLA37768.1"/>
    </source>
</evidence>
<comment type="caution">
    <text evidence="5">The sequence shown here is derived from an EMBL/GenBank/DDBJ whole genome shotgun (WGS) entry which is preliminary data.</text>
</comment>
<dbReference type="InterPro" id="IPR051676">
    <property type="entry name" value="UPF0053_domain"/>
</dbReference>
<reference evidence="5 6" key="1">
    <citation type="journal article" date="2016" name="Nat. Biotechnol.">
        <title>Measurement of bacterial replication rates in microbial communities.</title>
        <authorList>
            <person name="Brown C.T."/>
            <person name="Olm M.R."/>
            <person name="Thomas B.C."/>
            <person name="Banfield J.F."/>
        </authorList>
    </citation>
    <scope>NUCLEOTIDE SEQUENCE [LARGE SCALE GENOMIC DNA]</scope>
    <source>
        <strain evidence="5">46_33</strain>
    </source>
</reference>